<dbReference type="Proteomes" id="UP001338125">
    <property type="component" value="Unassembled WGS sequence"/>
</dbReference>
<evidence type="ECO:0000256" key="13">
    <source>
        <dbReference type="ARBA" id="ARBA00024531"/>
    </source>
</evidence>
<keyword evidence="5" id="KW-0812">Transmembrane</keyword>
<dbReference type="PANTHER" id="PTHR45792">
    <property type="entry name" value="DIACYLGLYCEROL LIPASE HOMOLOG-RELATED"/>
    <property type="match status" value="1"/>
</dbReference>
<keyword evidence="6" id="KW-0479">Metal-binding</keyword>
<keyword evidence="9" id="KW-0442">Lipid degradation</keyword>
<dbReference type="Gene3D" id="3.40.50.1820">
    <property type="entry name" value="alpha/beta hydrolase"/>
    <property type="match status" value="1"/>
</dbReference>
<proteinExistence type="predicted"/>
<dbReference type="EMBL" id="JAVFKD010000015">
    <property type="protein sequence ID" value="KAK5988537.1"/>
    <property type="molecule type" value="Genomic_DNA"/>
</dbReference>
<evidence type="ECO:0000256" key="11">
    <source>
        <dbReference type="ARBA" id="ARBA00023098"/>
    </source>
</evidence>
<dbReference type="SUPFAM" id="SSF53474">
    <property type="entry name" value="alpha/beta-Hydrolases"/>
    <property type="match status" value="1"/>
</dbReference>
<dbReference type="InterPro" id="IPR002921">
    <property type="entry name" value="Fungal_lipase-type"/>
</dbReference>
<evidence type="ECO:0000256" key="2">
    <source>
        <dbReference type="ARBA" id="ARBA00004651"/>
    </source>
</evidence>
<evidence type="ECO:0000256" key="5">
    <source>
        <dbReference type="ARBA" id="ARBA00022692"/>
    </source>
</evidence>
<name>A0ABR0S8P4_9HYPO</name>
<evidence type="ECO:0000256" key="1">
    <source>
        <dbReference type="ARBA" id="ARBA00001913"/>
    </source>
</evidence>
<comment type="caution">
    <text evidence="16">The sequence shown here is derived from an EMBL/GenBank/DDBJ whole genome shotgun (WGS) entry which is preliminary data.</text>
</comment>
<evidence type="ECO:0000256" key="6">
    <source>
        <dbReference type="ARBA" id="ARBA00022723"/>
    </source>
</evidence>
<comment type="subcellular location">
    <subcellularLocation>
        <location evidence="2">Cell membrane</location>
        <topology evidence="2">Multi-pass membrane protein</topology>
    </subcellularLocation>
</comment>
<reference evidence="16 17" key="1">
    <citation type="submission" date="2024-01" db="EMBL/GenBank/DDBJ databases">
        <title>Complete genome of Cladobotryum mycophilum ATHUM6906.</title>
        <authorList>
            <person name="Christinaki A.C."/>
            <person name="Myridakis A.I."/>
            <person name="Kouvelis V.N."/>
        </authorList>
    </citation>
    <scope>NUCLEOTIDE SEQUENCE [LARGE SCALE GENOMIC DNA]</scope>
    <source>
        <strain evidence="16 17">ATHUM6906</strain>
    </source>
</reference>
<protein>
    <recommendedName>
        <fullName evidence="14">sn-1-specific diacylglycerol lipase</fullName>
        <ecNumber evidence="14">3.1.1.116</ecNumber>
    </recommendedName>
</protein>
<keyword evidence="12" id="KW-0472">Membrane</keyword>
<dbReference type="InterPro" id="IPR052214">
    <property type="entry name" value="DAG_Lipase-Related"/>
</dbReference>
<comment type="cofactor">
    <cofactor evidence="1">
        <name>Ca(2+)</name>
        <dbReference type="ChEBI" id="CHEBI:29108"/>
    </cofactor>
</comment>
<evidence type="ECO:0000256" key="12">
    <source>
        <dbReference type="ARBA" id="ARBA00023136"/>
    </source>
</evidence>
<keyword evidence="4" id="KW-0597">Phosphoprotein</keyword>
<dbReference type="InterPro" id="IPR029058">
    <property type="entry name" value="AB_hydrolase_fold"/>
</dbReference>
<evidence type="ECO:0000256" key="10">
    <source>
        <dbReference type="ARBA" id="ARBA00022989"/>
    </source>
</evidence>
<accession>A0ABR0S8P4</accession>
<evidence type="ECO:0000256" key="14">
    <source>
        <dbReference type="ARBA" id="ARBA00026104"/>
    </source>
</evidence>
<evidence type="ECO:0000313" key="17">
    <source>
        <dbReference type="Proteomes" id="UP001338125"/>
    </source>
</evidence>
<keyword evidence="10" id="KW-1133">Transmembrane helix</keyword>
<keyword evidence="11" id="KW-0443">Lipid metabolism</keyword>
<feature type="domain" description="Fungal lipase-type" evidence="15">
    <location>
        <begin position="147"/>
        <end position="289"/>
    </location>
</feature>
<keyword evidence="17" id="KW-1185">Reference proteome</keyword>
<keyword evidence="8" id="KW-0106">Calcium</keyword>
<evidence type="ECO:0000256" key="8">
    <source>
        <dbReference type="ARBA" id="ARBA00022837"/>
    </source>
</evidence>
<sequence length="441" mass="48343">MLFKSRFQTRSSRASVQPTAAAVASLPVTAGPFSDNWRASSAAVAELAEGLDFIFDQVNYEEEPDDLLRLHLERLTEEAAKYANSRMGDCEGLEWSCSHELAQLLYTACQCSCLVYDPVATSGPELIPILTRSPVHLEAVLQGALIVSVRGTANVVDHMVNLNSEPKDASSILSFSTKDKSIQAHKGFLVCAKSLIPYLTQEIAHQLELDSSLSDVIFTGHSAGGSVSSLVFLHMISQTPAHLSSMRFSLATFGCAPVISSNLTPVLMKFSNVGWAYAFVNEYDMVPRADQPYIRSLVDLYRSRHGLPCLHMPSDPDVQQSSEHDVAKCNVVGDETMERKKHWPLPAAAYQLVGDIIILQQRLDTALLSDASSDTATITPMPLKLHKISTDAFANLLFCDVGAHKRRVYLQRMELMATGMVRTPSFGSDDDDTLYPVASEN</sequence>
<comment type="catalytic activity">
    <reaction evidence="13">
        <text>a 1,2-diacyl-sn-glycerol + H2O = a 2-acylglycerol + a fatty acid + H(+)</text>
        <dbReference type="Rhea" id="RHEA:33275"/>
        <dbReference type="ChEBI" id="CHEBI:15377"/>
        <dbReference type="ChEBI" id="CHEBI:15378"/>
        <dbReference type="ChEBI" id="CHEBI:17389"/>
        <dbReference type="ChEBI" id="CHEBI:17815"/>
        <dbReference type="ChEBI" id="CHEBI:28868"/>
        <dbReference type="EC" id="3.1.1.116"/>
    </reaction>
    <physiologicalReaction direction="left-to-right" evidence="13">
        <dbReference type="Rhea" id="RHEA:33276"/>
    </physiologicalReaction>
</comment>
<evidence type="ECO:0000256" key="4">
    <source>
        <dbReference type="ARBA" id="ARBA00022553"/>
    </source>
</evidence>
<evidence type="ECO:0000259" key="15">
    <source>
        <dbReference type="Pfam" id="PF01764"/>
    </source>
</evidence>
<gene>
    <name evidence="16" type="ORF">PT974_10020</name>
</gene>
<evidence type="ECO:0000256" key="9">
    <source>
        <dbReference type="ARBA" id="ARBA00022963"/>
    </source>
</evidence>
<keyword evidence="7" id="KW-0378">Hydrolase</keyword>
<organism evidence="16 17">
    <name type="scientific">Cladobotryum mycophilum</name>
    <dbReference type="NCBI Taxonomy" id="491253"/>
    <lineage>
        <taxon>Eukaryota</taxon>
        <taxon>Fungi</taxon>
        <taxon>Dikarya</taxon>
        <taxon>Ascomycota</taxon>
        <taxon>Pezizomycotina</taxon>
        <taxon>Sordariomycetes</taxon>
        <taxon>Hypocreomycetidae</taxon>
        <taxon>Hypocreales</taxon>
        <taxon>Hypocreaceae</taxon>
        <taxon>Cladobotryum</taxon>
    </lineage>
</organism>
<dbReference type="Pfam" id="PF01764">
    <property type="entry name" value="Lipase_3"/>
    <property type="match status" value="1"/>
</dbReference>
<evidence type="ECO:0000256" key="3">
    <source>
        <dbReference type="ARBA" id="ARBA00022475"/>
    </source>
</evidence>
<evidence type="ECO:0000256" key="7">
    <source>
        <dbReference type="ARBA" id="ARBA00022801"/>
    </source>
</evidence>
<dbReference type="PANTHER" id="PTHR45792:SF8">
    <property type="entry name" value="DIACYLGLYCEROL LIPASE-ALPHA"/>
    <property type="match status" value="1"/>
</dbReference>
<dbReference type="EC" id="3.1.1.116" evidence="14"/>
<evidence type="ECO:0000313" key="16">
    <source>
        <dbReference type="EMBL" id="KAK5988537.1"/>
    </source>
</evidence>
<keyword evidence="3" id="KW-1003">Cell membrane</keyword>